<accession>A0A517QUT8</accession>
<gene>
    <name evidence="1" type="ORF">Mal48_46730</name>
</gene>
<evidence type="ECO:0000313" key="2">
    <source>
        <dbReference type="Proteomes" id="UP000315724"/>
    </source>
</evidence>
<evidence type="ECO:0008006" key="3">
    <source>
        <dbReference type="Google" id="ProtNLM"/>
    </source>
</evidence>
<evidence type="ECO:0000313" key="1">
    <source>
        <dbReference type="EMBL" id="QDT35396.1"/>
    </source>
</evidence>
<dbReference type="OrthoDB" id="274273at2"/>
<keyword evidence="2" id="KW-1185">Reference proteome</keyword>
<sequence>MRFSFKNLLFLFPLLAILVVASGCGEQVPAEVLAIRSRLLLDEEPTGAITIEQAREQVAESPGEMVLIVRVGNRNITTWSSKDEATFFVSEGFPDSDYNIGPDHDPSTCPFCKWKWKEEDSLAIIKVVDASGNVVPYSAEQIFDFKPEDFVVVTGSGELDEVGTLNVQLDGLYKRPST</sequence>
<protein>
    <recommendedName>
        <fullName evidence="3">Lipoprotein</fullName>
    </recommendedName>
</protein>
<organism evidence="1 2">
    <name type="scientific">Thalassoglobus polymorphus</name>
    <dbReference type="NCBI Taxonomy" id="2527994"/>
    <lineage>
        <taxon>Bacteria</taxon>
        <taxon>Pseudomonadati</taxon>
        <taxon>Planctomycetota</taxon>
        <taxon>Planctomycetia</taxon>
        <taxon>Planctomycetales</taxon>
        <taxon>Planctomycetaceae</taxon>
        <taxon>Thalassoglobus</taxon>
    </lineage>
</organism>
<dbReference type="Proteomes" id="UP000315724">
    <property type="component" value="Chromosome"/>
</dbReference>
<proteinExistence type="predicted"/>
<dbReference type="PROSITE" id="PS51257">
    <property type="entry name" value="PROKAR_LIPOPROTEIN"/>
    <property type="match status" value="1"/>
</dbReference>
<reference evidence="1 2" key="1">
    <citation type="submission" date="2019-02" db="EMBL/GenBank/DDBJ databases">
        <title>Deep-cultivation of Planctomycetes and their phenomic and genomic characterization uncovers novel biology.</title>
        <authorList>
            <person name="Wiegand S."/>
            <person name="Jogler M."/>
            <person name="Boedeker C."/>
            <person name="Pinto D."/>
            <person name="Vollmers J."/>
            <person name="Rivas-Marin E."/>
            <person name="Kohn T."/>
            <person name="Peeters S.H."/>
            <person name="Heuer A."/>
            <person name="Rast P."/>
            <person name="Oberbeckmann S."/>
            <person name="Bunk B."/>
            <person name="Jeske O."/>
            <person name="Meyerdierks A."/>
            <person name="Storesund J.E."/>
            <person name="Kallscheuer N."/>
            <person name="Luecker S."/>
            <person name="Lage O.M."/>
            <person name="Pohl T."/>
            <person name="Merkel B.J."/>
            <person name="Hornburger P."/>
            <person name="Mueller R.-W."/>
            <person name="Bruemmer F."/>
            <person name="Labrenz M."/>
            <person name="Spormann A.M."/>
            <person name="Op den Camp H."/>
            <person name="Overmann J."/>
            <person name="Amann R."/>
            <person name="Jetten M.S.M."/>
            <person name="Mascher T."/>
            <person name="Medema M.H."/>
            <person name="Devos D.P."/>
            <person name="Kaster A.-K."/>
            <person name="Ovreas L."/>
            <person name="Rohde M."/>
            <person name="Galperin M.Y."/>
            <person name="Jogler C."/>
        </authorList>
    </citation>
    <scope>NUCLEOTIDE SEQUENCE [LARGE SCALE GENOMIC DNA]</scope>
    <source>
        <strain evidence="1 2">Mal48</strain>
    </source>
</reference>
<name>A0A517QUT8_9PLAN</name>
<dbReference type="EMBL" id="CP036267">
    <property type="protein sequence ID" value="QDT35396.1"/>
    <property type="molecule type" value="Genomic_DNA"/>
</dbReference>
<dbReference type="RefSeq" id="WP_145204895.1">
    <property type="nucleotide sequence ID" value="NZ_CP036267.1"/>
</dbReference>
<dbReference type="KEGG" id="tpol:Mal48_46730"/>
<dbReference type="AlphaFoldDB" id="A0A517QUT8"/>